<gene>
    <name evidence="1" type="primary">Acey_s0392.g582</name>
    <name evidence="1" type="synonym">Acey-M88.3</name>
    <name evidence="1" type="ORF">Y032_0392g582</name>
</gene>
<name>A0A016RS27_9BILA</name>
<dbReference type="PANTHER" id="PTHR31430">
    <property type="entry name" value="PROTEIN CBG22332-RELATED"/>
    <property type="match status" value="1"/>
</dbReference>
<protein>
    <submittedName>
        <fullName evidence="1">Uncharacterized protein</fullName>
    </submittedName>
</protein>
<comment type="caution">
    <text evidence="1">The sequence shown here is derived from an EMBL/GenBank/DDBJ whole genome shotgun (WGS) entry which is preliminary data.</text>
</comment>
<keyword evidence="2" id="KW-1185">Reference proteome</keyword>
<dbReference type="Proteomes" id="UP000024635">
    <property type="component" value="Unassembled WGS sequence"/>
</dbReference>
<dbReference type="AlphaFoldDB" id="A0A016RS27"/>
<accession>A0A016RS27</accession>
<evidence type="ECO:0000313" key="1">
    <source>
        <dbReference type="EMBL" id="EYB81108.1"/>
    </source>
</evidence>
<dbReference type="EMBL" id="JARK01001728">
    <property type="protein sequence ID" value="EYB81108.1"/>
    <property type="molecule type" value="Genomic_DNA"/>
</dbReference>
<organism evidence="1 2">
    <name type="scientific">Ancylostoma ceylanicum</name>
    <dbReference type="NCBI Taxonomy" id="53326"/>
    <lineage>
        <taxon>Eukaryota</taxon>
        <taxon>Metazoa</taxon>
        <taxon>Ecdysozoa</taxon>
        <taxon>Nematoda</taxon>
        <taxon>Chromadorea</taxon>
        <taxon>Rhabditida</taxon>
        <taxon>Rhabditina</taxon>
        <taxon>Rhabditomorpha</taxon>
        <taxon>Strongyloidea</taxon>
        <taxon>Ancylostomatidae</taxon>
        <taxon>Ancylostomatinae</taxon>
        <taxon>Ancylostoma</taxon>
    </lineage>
</organism>
<reference evidence="2" key="1">
    <citation type="journal article" date="2015" name="Nat. Genet.">
        <title>The genome and transcriptome of the zoonotic hookworm Ancylostoma ceylanicum identify infection-specific gene families.</title>
        <authorList>
            <person name="Schwarz E.M."/>
            <person name="Hu Y."/>
            <person name="Antoshechkin I."/>
            <person name="Miller M.M."/>
            <person name="Sternberg P.W."/>
            <person name="Aroian R.V."/>
        </authorList>
    </citation>
    <scope>NUCLEOTIDE SEQUENCE</scope>
    <source>
        <strain evidence="2">HY135</strain>
    </source>
</reference>
<dbReference type="PANTHER" id="PTHR31430:SF2">
    <property type="entry name" value="ZF-RING_14 DOMAIN-CONTAINING PROTEIN"/>
    <property type="match status" value="1"/>
</dbReference>
<evidence type="ECO:0000313" key="2">
    <source>
        <dbReference type="Proteomes" id="UP000024635"/>
    </source>
</evidence>
<proteinExistence type="predicted"/>
<sequence>MVQVLRTLGVAQINQLIKGSVQQSIARHVRRLLKQYHPSRQYLFVPPALSSLHIKPNSCQLVASYSESANQTGFTFSVSWTNEDSTAKIKTANDDDNDLVLSIRAPVDETSKFLSSVKHSTKGATSRENILCDGPCGRRYPPESMKVLGRCGHFLCDVCYGLVYNDDGKQFITVKKISL</sequence>
<dbReference type="OrthoDB" id="5831839at2759"/>
<dbReference type="STRING" id="53326.A0A016RS27"/>